<protein>
    <submittedName>
        <fullName evidence="1">Uncharacterized protein</fullName>
    </submittedName>
</protein>
<proteinExistence type="predicted"/>
<accession>A0A6D2JDE1</accession>
<dbReference type="Proteomes" id="UP000467841">
    <property type="component" value="Unassembled WGS sequence"/>
</dbReference>
<comment type="caution">
    <text evidence="1">The sequence shown here is derived from an EMBL/GenBank/DDBJ whole genome shotgun (WGS) entry which is preliminary data.</text>
</comment>
<sequence length="79" mass="8777">MSRYVCGSHELKSNASIGEAWRSSRGVCELELEPPIQLLVLNEEVGLAKLDVHPTLELDLLLSVGLLLHKDWCDHPSNT</sequence>
<evidence type="ECO:0000313" key="2">
    <source>
        <dbReference type="Proteomes" id="UP000467841"/>
    </source>
</evidence>
<reference evidence="1" key="1">
    <citation type="submission" date="2020-01" db="EMBL/GenBank/DDBJ databases">
        <authorList>
            <person name="Mishra B."/>
        </authorList>
    </citation>
    <scope>NUCLEOTIDE SEQUENCE [LARGE SCALE GENOMIC DNA]</scope>
</reference>
<keyword evidence="2" id="KW-1185">Reference proteome</keyword>
<evidence type="ECO:0000313" key="1">
    <source>
        <dbReference type="EMBL" id="CAA7037733.1"/>
    </source>
</evidence>
<dbReference type="EMBL" id="CACVBM020001180">
    <property type="protein sequence ID" value="CAA7037733.1"/>
    <property type="molecule type" value="Genomic_DNA"/>
</dbReference>
<organism evidence="1 2">
    <name type="scientific">Microthlaspi erraticum</name>
    <dbReference type="NCBI Taxonomy" id="1685480"/>
    <lineage>
        <taxon>Eukaryota</taxon>
        <taxon>Viridiplantae</taxon>
        <taxon>Streptophyta</taxon>
        <taxon>Embryophyta</taxon>
        <taxon>Tracheophyta</taxon>
        <taxon>Spermatophyta</taxon>
        <taxon>Magnoliopsida</taxon>
        <taxon>eudicotyledons</taxon>
        <taxon>Gunneridae</taxon>
        <taxon>Pentapetalae</taxon>
        <taxon>rosids</taxon>
        <taxon>malvids</taxon>
        <taxon>Brassicales</taxon>
        <taxon>Brassicaceae</taxon>
        <taxon>Coluteocarpeae</taxon>
        <taxon>Microthlaspi</taxon>
    </lineage>
</organism>
<gene>
    <name evidence="1" type="ORF">MERR_LOCUS24968</name>
</gene>
<dbReference type="AlphaFoldDB" id="A0A6D2JDE1"/>
<name>A0A6D2JDE1_9BRAS</name>